<dbReference type="GO" id="GO:0046983">
    <property type="term" value="F:protein dimerization activity"/>
    <property type="evidence" value="ECO:0007669"/>
    <property type="project" value="InterPro"/>
</dbReference>
<keyword evidence="8" id="KW-0732">Signal</keyword>
<evidence type="ECO:0000256" key="7">
    <source>
        <dbReference type="SAM" id="MobiDB-lite"/>
    </source>
</evidence>
<evidence type="ECO:0000256" key="4">
    <source>
        <dbReference type="ARBA" id="ARBA00022833"/>
    </source>
</evidence>
<evidence type="ECO:0000259" key="9">
    <source>
        <dbReference type="Pfam" id="PF02892"/>
    </source>
</evidence>
<keyword evidence="3" id="KW-0863">Zinc-finger</keyword>
<dbReference type="InterPro" id="IPR007021">
    <property type="entry name" value="DUF659"/>
</dbReference>
<dbReference type="Pfam" id="PF02892">
    <property type="entry name" value="zf-BED"/>
    <property type="match status" value="1"/>
</dbReference>
<organism evidence="12 13">
    <name type="scientific">Brassica campestris</name>
    <name type="common">Field mustard</name>
    <dbReference type="NCBI Taxonomy" id="3711"/>
    <lineage>
        <taxon>Eukaryota</taxon>
        <taxon>Viridiplantae</taxon>
        <taxon>Streptophyta</taxon>
        <taxon>Embryophyta</taxon>
        <taxon>Tracheophyta</taxon>
        <taxon>Spermatophyta</taxon>
        <taxon>Magnoliopsida</taxon>
        <taxon>eudicotyledons</taxon>
        <taxon>Gunneridae</taxon>
        <taxon>Pentapetalae</taxon>
        <taxon>rosids</taxon>
        <taxon>malvids</taxon>
        <taxon>Brassicales</taxon>
        <taxon>Brassicaceae</taxon>
        <taxon>Brassiceae</taxon>
        <taxon>Brassica</taxon>
    </lineage>
</organism>
<gene>
    <name evidence="12" type="ORF">BRARA_A01868</name>
</gene>
<feature type="compositionally biased region" description="Polar residues" evidence="7">
    <location>
        <begin position="685"/>
        <end position="694"/>
    </location>
</feature>
<evidence type="ECO:0000259" key="11">
    <source>
        <dbReference type="Pfam" id="PF05699"/>
    </source>
</evidence>
<feature type="region of interest" description="Disordered" evidence="7">
    <location>
        <begin position="109"/>
        <end position="128"/>
    </location>
</feature>
<dbReference type="InterPro" id="IPR008906">
    <property type="entry name" value="HATC_C_dom"/>
</dbReference>
<dbReference type="InterPro" id="IPR003656">
    <property type="entry name" value="Znf_BED"/>
</dbReference>
<keyword evidence="2" id="KW-0479">Metal-binding</keyword>
<keyword evidence="5" id="KW-0238">DNA-binding</keyword>
<evidence type="ECO:0008006" key="14">
    <source>
        <dbReference type="Google" id="ProtNLM"/>
    </source>
</evidence>
<evidence type="ECO:0000256" key="6">
    <source>
        <dbReference type="ARBA" id="ARBA00023242"/>
    </source>
</evidence>
<dbReference type="SUPFAM" id="SSF53098">
    <property type="entry name" value="Ribonuclease H-like"/>
    <property type="match status" value="1"/>
</dbReference>
<keyword evidence="4" id="KW-0862">Zinc</keyword>
<dbReference type="Pfam" id="PF04937">
    <property type="entry name" value="DUF659"/>
    <property type="match status" value="1"/>
</dbReference>
<dbReference type="AlphaFoldDB" id="A0A398AN28"/>
<feature type="domain" description="HAT C-terminal dimerisation" evidence="11">
    <location>
        <begin position="532"/>
        <end position="596"/>
    </location>
</feature>
<sequence>MVIFTLITVLMSDEAGGSATRREVDPGRKYGIMLNNNSNSWKCIFCKKNFNAGISRLKQHLRGDHRNAKACTLCPPHVREALIKHKQMKDDEIAARNLALQEEEEGLDEYDEECGKESQPRRSVHAKKRRVRGPLDRYVIVPPPDVLQGRKDRKSTLGAACDKEARENVCGDITRWFLDAGLAFNAVNYPSFDKMIQSIGLYGPGLKPPSMYELRVPLLNKEVQNTLVQIEDNKKEWASKGCSLMSDGWRDSVAKKDIVNFLVNSPKGSVFIKSKDVSEVVKDATLLFKLLDDMVEEIGEANVVQVITDNAKNYIKAGKLLEAKRPHLYWTPCAAHCIDLMLEDIGEIPALKNAMKKCMFMNGYIYSHVPLVNMMRKFTKQRNLHRPAITRFATSCITMTQFLKQQKPLRDMVNSAEWSESKWPKEAGARKVRQYLMQASFWKNIRRALKIMTPLVKVLRMVDGEKKPAMGYIYAAMDRAKETIERDFKWNKEKLVPSTETQDKIMTELDSFKDASGIFGHDMAIRQRDIKAPAEWWSCYGSSAPNLRSFAVKILSLTCSATGCERNWSVFQLLHTKKRNRLAQHRLNNMVFVKYNRALKRRSLRSVCATRDPILLDEIDDSNEWLIGRMDGDSSDNDDLVWGDDDLSWNVVSQAMGVEEPSYSTRGVGAKGASSSKTDKGKGIASSNQKQSSAPGMRLVDEDDELEEDLDEDDLGYEDVEYDDEDDNNGVSEDEF</sequence>
<proteinExistence type="predicted"/>
<dbReference type="PANTHER" id="PTHR32166:SF122">
    <property type="entry name" value="OS09G0499600 PROTEIN"/>
    <property type="match status" value="1"/>
</dbReference>
<dbReference type="EMBL" id="CM010628">
    <property type="protein sequence ID" value="RID79095.1"/>
    <property type="molecule type" value="Genomic_DNA"/>
</dbReference>
<evidence type="ECO:0000256" key="2">
    <source>
        <dbReference type="ARBA" id="ARBA00022723"/>
    </source>
</evidence>
<evidence type="ECO:0000259" key="10">
    <source>
        <dbReference type="Pfam" id="PF04937"/>
    </source>
</evidence>
<dbReference type="InterPro" id="IPR012337">
    <property type="entry name" value="RNaseH-like_sf"/>
</dbReference>
<dbReference type="GO" id="GO:0003677">
    <property type="term" value="F:DNA binding"/>
    <property type="evidence" value="ECO:0007669"/>
    <property type="project" value="UniProtKB-KW"/>
</dbReference>
<comment type="subcellular location">
    <subcellularLocation>
        <location evidence="1">Nucleus</location>
    </subcellularLocation>
</comment>
<evidence type="ECO:0000313" key="13">
    <source>
        <dbReference type="Proteomes" id="UP000264353"/>
    </source>
</evidence>
<feature type="compositionally biased region" description="Acidic residues" evidence="7">
    <location>
        <begin position="701"/>
        <end position="736"/>
    </location>
</feature>
<evidence type="ECO:0000256" key="5">
    <source>
        <dbReference type="ARBA" id="ARBA00023125"/>
    </source>
</evidence>
<feature type="domain" description="DUF659" evidence="10">
    <location>
        <begin position="209"/>
        <end position="357"/>
    </location>
</feature>
<feature type="signal peptide" evidence="8">
    <location>
        <begin position="1"/>
        <end position="19"/>
    </location>
</feature>
<evidence type="ECO:0000256" key="3">
    <source>
        <dbReference type="ARBA" id="ARBA00022771"/>
    </source>
</evidence>
<reference evidence="12 13" key="1">
    <citation type="submission" date="2018-06" db="EMBL/GenBank/DDBJ databases">
        <title>WGS assembly of Brassica rapa FPsc.</title>
        <authorList>
            <person name="Bowman J."/>
            <person name="Kohchi T."/>
            <person name="Yamato K."/>
            <person name="Jenkins J."/>
            <person name="Shu S."/>
            <person name="Ishizaki K."/>
            <person name="Yamaoka S."/>
            <person name="Nishihama R."/>
            <person name="Nakamura Y."/>
            <person name="Berger F."/>
            <person name="Adam C."/>
            <person name="Aki S."/>
            <person name="Althoff F."/>
            <person name="Araki T."/>
            <person name="Arteaga-Vazquez M."/>
            <person name="Balasubrmanian S."/>
            <person name="Bauer D."/>
            <person name="Boehm C."/>
            <person name="Briginshaw L."/>
            <person name="Caballero-Perez J."/>
            <person name="Catarino B."/>
            <person name="Chen F."/>
            <person name="Chiyoda S."/>
            <person name="Chovatia M."/>
            <person name="Davies K."/>
            <person name="Delmans M."/>
            <person name="Demura T."/>
            <person name="Dierschke T."/>
            <person name="Dolan L."/>
            <person name="Dorantes-Acosta A."/>
            <person name="Eklund D."/>
            <person name="Florent S."/>
            <person name="Flores-Sandoval E."/>
            <person name="Fujiyama A."/>
            <person name="Fukuzawa H."/>
            <person name="Galik B."/>
            <person name="Grimanelli D."/>
            <person name="Grimwood J."/>
            <person name="Grossniklaus U."/>
            <person name="Hamada T."/>
            <person name="Haseloff J."/>
            <person name="Hetherington A."/>
            <person name="Higo A."/>
            <person name="Hirakawa Y."/>
            <person name="Hundley H."/>
            <person name="Ikeda Y."/>
            <person name="Inoue K."/>
            <person name="Inoue S."/>
            <person name="Ishida S."/>
            <person name="Jia Q."/>
            <person name="Kakita M."/>
            <person name="Kanazawa T."/>
            <person name="Kawai Y."/>
            <person name="Kawashima T."/>
            <person name="Kennedy M."/>
            <person name="Kinose K."/>
            <person name="Kinoshita T."/>
            <person name="Kohara Y."/>
            <person name="Koide E."/>
            <person name="Komatsu K."/>
            <person name="Kopischke S."/>
            <person name="Kubo M."/>
            <person name="Kyozuka J."/>
            <person name="Lagercrantz U."/>
            <person name="Lin S."/>
            <person name="Lindquist E."/>
            <person name="Lipzen A."/>
            <person name="Lu C."/>
            <person name="Luna E."/>
            <person name="Martienssen R."/>
            <person name="Minamino N."/>
            <person name="Mizutani M."/>
            <person name="Mizutani M."/>
            <person name="Mochizuki N."/>
            <person name="Monte I."/>
            <person name="Mosher R."/>
            <person name="Nagasaki H."/>
            <person name="Nakagami H."/>
            <person name="Naramoto S."/>
            <person name="Nishitani K."/>
            <person name="Ohtani M."/>
            <person name="Okamoto T."/>
            <person name="Okumura M."/>
            <person name="Phillips J."/>
            <person name="Pollak B."/>
            <person name="Reinders A."/>
            <person name="Roevekamp M."/>
            <person name="Sano R."/>
            <person name="Sawa S."/>
            <person name="Schmid M."/>
            <person name="Shirakawa M."/>
            <person name="Solano R."/>
            <person name="Spunde A."/>
            <person name="Suetsugu N."/>
            <person name="Sugano S."/>
            <person name="Sugiyama A."/>
            <person name="Sun R."/>
            <person name="Suzuki Y."/>
            <person name="Takenaka M."/>
            <person name="Takezawa D."/>
            <person name="Tomogane H."/>
            <person name="Tsuzuki M."/>
            <person name="Ueda T."/>
            <person name="Umeda M."/>
            <person name="Ward J."/>
            <person name="Watanabe Y."/>
            <person name="Yazaki K."/>
            <person name="Yokoyama R."/>
            <person name="Yoshitake Y."/>
            <person name="Yotsui I."/>
            <person name="Zachgo S."/>
            <person name="Schmutz J."/>
        </authorList>
    </citation>
    <scope>NUCLEOTIDE SEQUENCE [LARGE SCALE GENOMIC DNA]</scope>
    <source>
        <strain evidence="13">cv. B-3</strain>
    </source>
</reference>
<feature type="chain" id="PRO_5017265232" description="BED-type domain-containing protein" evidence="8">
    <location>
        <begin position="20"/>
        <end position="736"/>
    </location>
</feature>
<evidence type="ECO:0000256" key="1">
    <source>
        <dbReference type="ARBA" id="ARBA00004123"/>
    </source>
</evidence>
<dbReference type="GO" id="GO:0005634">
    <property type="term" value="C:nucleus"/>
    <property type="evidence" value="ECO:0007669"/>
    <property type="project" value="UniProtKB-SubCell"/>
</dbReference>
<dbReference type="Proteomes" id="UP000264353">
    <property type="component" value="Chromosome A1"/>
</dbReference>
<feature type="region of interest" description="Disordered" evidence="7">
    <location>
        <begin position="660"/>
        <end position="736"/>
    </location>
</feature>
<feature type="domain" description="BED-type" evidence="9">
    <location>
        <begin position="37"/>
        <end position="66"/>
    </location>
</feature>
<accession>A0A398AN28</accession>
<protein>
    <recommendedName>
        <fullName evidence="14">BED-type domain-containing protein</fullName>
    </recommendedName>
</protein>
<dbReference type="Pfam" id="PF05699">
    <property type="entry name" value="Dimer_Tnp_hAT"/>
    <property type="match status" value="1"/>
</dbReference>
<dbReference type="GO" id="GO:0008270">
    <property type="term" value="F:zinc ion binding"/>
    <property type="evidence" value="ECO:0007669"/>
    <property type="project" value="UniProtKB-KW"/>
</dbReference>
<keyword evidence="6" id="KW-0539">Nucleus</keyword>
<evidence type="ECO:0000256" key="8">
    <source>
        <dbReference type="SAM" id="SignalP"/>
    </source>
</evidence>
<evidence type="ECO:0000313" key="12">
    <source>
        <dbReference type="EMBL" id="RID79095.1"/>
    </source>
</evidence>
<dbReference type="PANTHER" id="PTHR32166">
    <property type="entry name" value="OSJNBA0013A04.12 PROTEIN"/>
    <property type="match status" value="1"/>
</dbReference>
<name>A0A398AN28_BRACM</name>